<reference evidence="2" key="2">
    <citation type="submission" date="2025-08" db="UniProtKB">
        <authorList>
            <consortium name="RefSeq"/>
        </authorList>
    </citation>
    <scope>IDENTIFICATION</scope>
    <source>
        <tissue evidence="2">Leaf</tissue>
    </source>
</reference>
<accession>A0AC58UP00</accession>
<reference evidence="1" key="1">
    <citation type="journal article" date="2014" name="Nat. Commun.">
        <title>The tobacco genome sequence and its comparison with those of tomato and potato.</title>
        <authorList>
            <person name="Sierro N."/>
            <person name="Battey J.N."/>
            <person name="Ouadi S."/>
            <person name="Bakaher N."/>
            <person name="Bovet L."/>
            <person name="Willig A."/>
            <person name="Goepfert S."/>
            <person name="Peitsch M.C."/>
            <person name="Ivanov N.V."/>
        </authorList>
    </citation>
    <scope>NUCLEOTIDE SEQUENCE [LARGE SCALE GENOMIC DNA]</scope>
</reference>
<evidence type="ECO:0000313" key="2">
    <source>
        <dbReference type="RefSeq" id="XP_075110869.1"/>
    </source>
</evidence>
<dbReference type="RefSeq" id="XP_075110869.1">
    <property type="nucleotide sequence ID" value="XM_075254768.1"/>
</dbReference>
<name>A0AC58UP00_TOBAC</name>
<gene>
    <name evidence="2" type="primary">LOC107800638</name>
</gene>
<sequence>MANNSHFTAMQPPIPPLAGPQGPHQGAIPSMSLQQFQPMLPPQQAQPYVSGPSQQFQPLGHTNVAMPPQPSQIQFPQSMQQVAGRPVVGGHSMPQGPPTPHDFQRNRPVTPVQAPFQPNLPMSNNHMPGAGGPTLPLSSSYNQEAVYGVDSVETALSDWIEHTSRNGKKYYYNRRTRISSWEKPLELMTEMERADASTDWREFTSPQGKKYYYNKVTRKSKWKMPDEVKLARQSMKVDLVKGLGKERDSISHASDFGSISGVKTSPLSANGSPVSAQGAMSSPIAVAPVSNLPTIVASESSSLSGNISSLTIGAVEMQNSLEPASPAVATSEKNGTAVTLENSVATPVTSSEFPSAQDSVVYEDGVSLENTEEVKKDATVSETGSATPSEEKTVEPGPLVYESKAEAKSAFKILLESANIGSDWTWDQAMRAIINDRRYGALKSLGERKQAFNEYLSHKKKLEAEERRIKQKKAREDFRIMLEECKELAPSTRWSKAISIFEHDERFKAVERAKDREDLFEDYMEELEKKERARALEEQKRNRVEYLEFLKSCDFIKASSQWRKVQDRLEDDERCSCLEKIDRLEIFQEYIRDLEREEEEHRKLRMDEMRKAERKNRDEFRKLMEEHVAAGILNAKTNWRDYCIKVKDLPAYLAVSSNTSGPKAKDLFQDVFDELEKQYLDDKSRIRDAIRMAEIGLTSTWTLEDFKVAISKDISSPPISDTNLKFVFEELLERAREREEKEAKRRKRLADEFYELLHTSKEITASSKWEDCKSIFGDRIMGEESFLLEIFDKFISELKEKAKEKERKRQEDKARKEKERKDREKKKEKHRRDKDRGDKSRKERERTKKDGTDSEKADTYSFEEIKRLGSDRDKKHRKRHMSSFDDNENEKDHSRNSYRHDNDHKKSKQVDQHVWSSEVNSEGQHKKQKRDHRSGSLRDGDNEDHKDGEFGEDGEVR</sequence>
<keyword evidence="1" id="KW-1185">Reference proteome</keyword>
<organism evidence="1 2">
    <name type="scientific">Nicotiana tabacum</name>
    <name type="common">Common tobacco</name>
    <dbReference type="NCBI Taxonomy" id="4097"/>
    <lineage>
        <taxon>Eukaryota</taxon>
        <taxon>Viridiplantae</taxon>
        <taxon>Streptophyta</taxon>
        <taxon>Embryophyta</taxon>
        <taxon>Tracheophyta</taxon>
        <taxon>Spermatophyta</taxon>
        <taxon>Magnoliopsida</taxon>
        <taxon>eudicotyledons</taxon>
        <taxon>Gunneridae</taxon>
        <taxon>Pentapetalae</taxon>
        <taxon>asterids</taxon>
        <taxon>lamiids</taxon>
        <taxon>Solanales</taxon>
        <taxon>Solanaceae</taxon>
        <taxon>Nicotianoideae</taxon>
        <taxon>Nicotianeae</taxon>
        <taxon>Nicotiana</taxon>
    </lineage>
</organism>
<dbReference type="Proteomes" id="UP000790787">
    <property type="component" value="Chromosome 6"/>
</dbReference>
<evidence type="ECO:0000313" key="1">
    <source>
        <dbReference type="Proteomes" id="UP000790787"/>
    </source>
</evidence>
<proteinExistence type="predicted"/>
<protein>
    <submittedName>
        <fullName evidence="2">Pre-mRNA-processing protein 40A isoform X7</fullName>
    </submittedName>
</protein>